<gene>
    <name evidence="2" type="ORF">BDV98DRAFT_117766</name>
</gene>
<protein>
    <submittedName>
        <fullName evidence="2">Uncharacterized protein</fullName>
    </submittedName>
</protein>
<dbReference type="AlphaFoldDB" id="A0A5C3QEQ3"/>
<feature type="region of interest" description="Disordered" evidence="1">
    <location>
        <begin position="53"/>
        <end position="82"/>
    </location>
</feature>
<accession>A0A5C3QEQ3</accession>
<evidence type="ECO:0000256" key="1">
    <source>
        <dbReference type="SAM" id="MobiDB-lite"/>
    </source>
</evidence>
<reference evidence="2 3" key="1">
    <citation type="journal article" date="2019" name="Nat. Ecol. Evol.">
        <title>Megaphylogeny resolves global patterns of mushroom evolution.</title>
        <authorList>
            <person name="Varga T."/>
            <person name="Krizsan K."/>
            <person name="Foldi C."/>
            <person name="Dima B."/>
            <person name="Sanchez-Garcia M."/>
            <person name="Sanchez-Ramirez S."/>
            <person name="Szollosi G.J."/>
            <person name="Szarkandi J.G."/>
            <person name="Papp V."/>
            <person name="Albert L."/>
            <person name="Andreopoulos W."/>
            <person name="Angelini C."/>
            <person name="Antonin V."/>
            <person name="Barry K.W."/>
            <person name="Bougher N.L."/>
            <person name="Buchanan P."/>
            <person name="Buyck B."/>
            <person name="Bense V."/>
            <person name="Catcheside P."/>
            <person name="Chovatia M."/>
            <person name="Cooper J."/>
            <person name="Damon W."/>
            <person name="Desjardin D."/>
            <person name="Finy P."/>
            <person name="Geml J."/>
            <person name="Haridas S."/>
            <person name="Hughes K."/>
            <person name="Justo A."/>
            <person name="Karasinski D."/>
            <person name="Kautmanova I."/>
            <person name="Kiss B."/>
            <person name="Kocsube S."/>
            <person name="Kotiranta H."/>
            <person name="LaButti K.M."/>
            <person name="Lechner B.E."/>
            <person name="Liimatainen K."/>
            <person name="Lipzen A."/>
            <person name="Lukacs Z."/>
            <person name="Mihaltcheva S."/>
            <person name="Morgado L.N."/>
            <person name="Niskanen T."/>
            <person name="Noordeloos M.E."/>
            <person name="Ohm R.A."/>
            <person name="Ortiz-Santana B."/>
            <person name="Ovrebo C."/>
            <person name="Racz N."/>
            <person name="Riley R."/>
            <person name="Savchenko A."/>
            <person name="Shiryaev A."/>
            <person name="Soop K."/>
            <person name="Spirin V."/>
            <person name="Szebenyi C."/>
            <person name="Tomsovsky M."/>
            <person name="Tulloss R.E."/>
            <person name="Uehling J."/>
            <person name="Grigoriev I.V."/>
            <person name="Vagvolgyi C."/>
            <person name="Papp T."/>
            <person name="Martin F.M."/>
            <person name="Miettinen O."/>
            <person name="Hibbett D.S."/>
            <person name="Nagy L.G."/>
        </authorList>
    </citation>
    <scope>NUCLEOTIDE SEQUENCE [LARGE SCALE GENOMIC DNA]</scope>
    <source>
        <strain evidence="2 3">CBS 309.79</strain>
    </source>
</reference>
<dbReference type="Proteomes" id="UP000305067">
    <property type="component" value="Unassembled WGS sequence"/>
</dbReference>
<proteinExistence type="predicted"/>
<evidence type="ECO:0000313" key="2">
    <source>
        <dbReference type="EMBL" id="TFL00047.1"/>
    </source>
</evidence>
<organism evidence="2 3">
    <name type="scientific">Pterulicium gracile</name>
    <dbReference type="NCBI Taxonomy" id="1884261"/>
    <lineage>
        <taxon>Eukaryota</taxon>
        <taxon>Fungi</taxon>
        <taxon>Dikarya</taxon>
        <taxon>Basidiomycota</taxon>
        <taxon>Agaricomycotina</taxon>
        <taxon>Agaricomycetes</taxon>
        <taxon>Agaricomycetidae</taxon>
        <taxon>Agaricales</taxon>
        <taxon>Pleurotineae</taxon>
        <taxon>Pterulaceae</taxon>
        <taxon>Pterulicium</taxon>
    </lineage>
</organism>
<sequence>MKPSHPSYDWLAAFISLAVGEEHQQQALKASVAWFEKTRLPIFVQLATMTVPDKSNVPGASRPPPMSSDYPGVAHSPGLNSCPTPPHLRRLLNMVMGDMSEYPVRSRDFYLKTIAYY</sequence>
<name>A0A5C3QEQ3_9AGAR</name>
<evidence type="ECO:0000313" key="3">
    <source>
        <dbReference type="Proteomes" id="UP000305067"/>
    </source>
</evidence>
<dbReference type="EMBL" id="ML178830">
    <property type="protein sequence ID" value="TFL00047.1"/>
    <property type="molecule type" value="Genomic_DNA"/>
</dbReference>
<keyword evidence="3" id="KW-1185">Reference proteome</keyword>